<evidence type="ECO:0000313" key="3">
    <source>
        <dbReference type="EMBL" id="KAK9718193.1"/>
    </source>
</evidence>
<reference evidence="3 4" key="1">
    <citation type="submission" date="2023-04" db="EMBL/GenBank/DDBJ databases">
        <title>Genome of Basidiobolus ranarum AG-B5.</title>
        <authorList>
            <person name="Stajich J.E."/>
            <person name="Carter-House D."/>
            <person name="Gryganskyi A."/>
        </authorList>
    </citation>
    <scope>NUCLEOTIDE SEQUENCE [LARGE SCALE GENOMIC DNA]</scope>
    <source>
        <strain evidence="3 4">AG-B5</strain>
    </source>
</reference>
<keyword evidence="1" id="KW-0812">Transmembrane</keyword>
<feature type="signal peptide" evidence="2">
    <location>
        <begin position="1"/>
        <end position="20"/>
    </location>
</feature>
<keyword evidence="2" id="KW-0732">Signal</keyword>
<sequence>MLHISVVTTVILLCLSLVLAIPFTPINSHDANGNACPLKTKYNAECPKLCVADISLCPSELAPTCPTGKSYCADGQCHDSCGGVTSVCSCDGSNSNLIPCLGAKAVTVPQYNPKEGDKQIVEACTTELGLSNVPIWSAGFTGDRTWLSCPKTAIKGHFTYREPMWIVAWVIIGVEAAILGFWTLYKTMRERGVGQITSADSLRSAKEPTEKVEKEKVTEVEDGSDSDDFSLTGYRNDYFGFLGFYSVIFMALAWLVWLAVITADYYGSINGVNYGLFYGDSDLSMYVFMIVWYLSALWFLMMNATRARIRDFFRIRSDATHCQFIQIEKPLATTILLNDNSRLLNLVSLIENKVKGMFKWNFHVTTSEVKATTLGRRYFEFQCTRYVYDDHLAVYKPFNVEVGDRNYDLVGLSGGLKNETVMHRRELIDYDFVVILLFQLLLHRSRGYLCHPYLRLNSCVHQIEL</sequence>
<dbReference type="EMBL" id="JASJQH010007103">
    <property type="protein sequence ID" value="KAK9718193.1"/>
    <property type="molecule type" value="Genomic_DNA"/>
</dbReference>
<dbReference type="Proteomes" id="UP001479436">
    <property type="component" value="Unassembled WGS sequence"/>
</dbReference>
<name>A0ABR2W2T5_9FUNG</name>
<feature type="transmembrane region" description="Helical" evidence="1">
    <location>
        <begin position="283"/>
        <end position="301"/>
    </location>
</feature>
<accession>A0ABR2W2T5</accession>
<feature type="transmembrane region" description="Helical" evidence="1">
    <location>
        <begin position="164"/>
        <end position="185"/>
    </location>
</feature>
<evidence type="ECO:0000256" key="2">
    <source>
        <dbReference type="SAM" id="SignalP"/>
    </source>
</evidence>
<keyword evidence="1" id="KW-1133">Transmembrane helix</keyword>
<keyword evidence="1" id="KW-0472">Membrane</keyword>
<proteinExistence type="predicted"/>
<evidence type="ECO:0000313" key="4">
    <source>
        <dbReference type="Proteomes" id="UP001479436"/>
    </source>
</evidence>
<organism evidence="3 4">
    <name type="scientific">Basidiobolus ranarum</name>
    <dbReference type="NCBI Taxonomy" id="34480"/>
    <lineage>
        <taxon>Eukaryota</taxon>
        <taxon>Fungi</taxon>
        <taxon>Fungi incertae sedis</taxon>
        <taxon>Zoopagomycota</taxon>
        <taxon>Entomophthoromycotina</taxon>
        <taxon>Basidiobolomycetes</taxon>
        <taxon>Basidiobolales</taxon>
        <taxon>Basidiobolaceae</taxon>
        <taxon>Basidiobolus</taxon>
    </lineage>
</organism>
<keyword evidence="4" id="KW-1185">Reference proteome</keyword>
<protein>
    <submittedName>
        <fullName evidence="3">Uncharacterized protein</fullName>
    </submittedName>
</protein>
<gene>
    <name evidence="3" type="ORF">K7432_005639</name>
</gene>
<feature type="chain" id="PRO_5046695364" evidence="2">
    <location>
        <begin position="21"/>
        <end position="465"/>
    </location>
</feature>
<feature type="transmembrane region" description="Helical" evidence="1">
    <location>
        <begin position="238"/>
        <end position="263"/>
    </location>
</feature>
<evidence type="ECO:0000256" key="1">
    <source>
        <dbReference type="SAM" id="Phobius"/>
    </source>
</evidence>
<comment type="caution">
    <text evidence="3">The sequence shown here is derived from an EMBL/GenBank/DDBJ whole genome shotgun (WGS) entry which is preliminary data.</text>
</comment>